<evidence type="ECO:0000259" key="3">
    <source>
        <dbReference type="Pfam" id="PF01048"/>
    </source>
</evidence>
<dbReference type="PANTHER" id="PTHR46832:SF2">
    <property type="entry name" value="FUTALOSINE HYDROLASE"/>
    <property type="match status" value="1"/>
</dbReference>
<evidence type="ECO:0000256" key="2">
    <source>
        <dbReference type="NCBIfam" id="TIGR03664"/>
    </source>
</evidence>
<dbReference type="NCBIfam" id="TIGR03664">
    <property type="entry name" value="fut_nucase"/>
    <property type="match status" value="1"/>
</dbReference>
<dbReference type="GO" id="GO:0008782">
    <property type="term" value="F:adenosylhomocysteine nucleosidase activity"/>
    <property type="evidence" value="ECO:0007669"/>
    <property type="project" value="TreeGrafter"/>
</dbReference>
<dbReference type="EC" id="3.2.2.26" evidence="1 2"/>
<dbReference type="UniPathway" id="UPA00079"/>
<dbReference type="PANTHER" id="PTHR46832">
    <property type="entry name" value="5'-METHYLTHIOADENOSINE/S-ADENOSYLHOMOCYSTEINE NUCLEOSIDASE"/>
    <property type="match status" value="1"/>
</dbReference>
<keyword evidence="5" id="KW-1185">Reference proteome</keyword>
<dbReference type="InterPro" id="IPR035994">
    <property type="entry name" value="Nucleoside_phosphorylase_sf"/>
</dbReference>
<dbReference type="GO" id="GO:0019284">
    <property type="term" value="P:L-methionine salvage from S-adenosylmethionine"/>
    <property type="evidence" value="ECO:0007669"/>
    <property type="project" value="TreeGrafter"/>
</dbReference>
<comment type="similarity">
    <text evidence="1">Belongs to the PNP/UDP phosphorylase family. Futalosine hydrolase subfamily.</text>
</comment>
<gene>
    <name evidence="1" type="primary">mqnB</name>
    <name evidence="4" type="ORF">SAMN02745704_01676</name>
</gene>
<dbReference type="STRING" id="1121449.SAMN02745704_01676"/>
<dbReference type="HAMAP" id="MF_00991">
    <property type="entry name" value="MqnB"/>
    <property type="match status" value="1"/>
</dbReference>
<sequence>MLLFTAATSQELSAALRDFGPLPDCPQGVPVGHAVAGRDAHLLVSGVGLVNAAWSLGRAVSLPDLSGVINIGVAGSFDPVMLPLRQAVLVRREIWPEYGLWTPKGADARGLGFAQHSNVGTDGGAVWDRIDLDVNEAALAMGLHLDDEWPQAASLSVSSVTTTSERAAMLRRTYAADLENMEGFALAYGCLCAGLPFLELRCVSNKVGSRRNEDWDICGALAALGHTVAQLTG</sequence>
<dbReference type="GO" id="GO:0009234">
    <property type="term" value="P:menaquinone biosynthetic process"/>
    <property type="evidence" value="ECO:0007669"/>
    <property type="project" value="UniProtKB-UniRule"/>
</dbReference>
<dbReference type="InterPro" id="IPR000845">
    <property type="entry name" value="Nucleoside_phosphorylase_d"/>
</dbReference>
<dbReference type="OrthoDB" id="9788270at2"/>
<dbReference type="InterPro" id="IPR019963">
    <property type="entry name" value="FL_hydrolase_MqnB"/>
</dbReference>
<evidence type="ECO:0000313" key="5">
    <source>
        <dbReference type="Proteomes" id="UP000190027"/>
    </source>
</evidence>
<keyword evidence="1" id="KW-0474">Menaquinone biosynthesis</keyword>
<dbReference type="GO" id="GO:0008930">
    <property type="term" value="F:methylthioadenosine nucleosidase activity"/>
    <property type="evidence" value="ECO:0007669"/>
    <property type="project" value="TreeGrafter"/>
</dbReference>
<dbReference type="AlphaFoldDB" id="A0A1T4X1W9"/>
<dbReference type="Proteomes" id="UP000190027">
    <property type="component" value="Unassembled WGS sequence"/>
</dbReference>
<name>A0A1T4X1W9_9BACT</name>
<comment type="catalytic activity">
    <reaction evidence="1">
        <text>futalosine + H2O = dehypoxanthine futalosine + hypoxanthine</text>
        <dbReference type="Rhea" id="RHEA:25904"/>
        <dbReference type="ChEBI" id="CHEBI:15377"/>
        <dbReference type="ChEBI" id="CHEBI:17368"/>
        <dbReference type="ChEBI" id="CHEBI:58863"/>
        <dbReference type="ChEBI" id="CHEBI:58864"/>
        <dbReference type="EC" id="3.2.2.26"/>
    </reaction>
</comment>
<dbReference type="Gene3D" id="3.40.50.1580">
    <property type="entry name" value="Nucleoside phosphorylase domain"/>
    <property type="match status" value="1"/>
</dbReference>
<keyword evidence="1 4" id="KW-0378">Hydrolase</keyword>
<evidence type="ECO:0000313" key="4">
    <source>
        <dbReference type="EMBL" id="SKA83590.1"/>
    </source>
</evidence>
<accession>A0A1T4X1W9</accession>
<dbReference type="RefSeq" id="WP_078717239.1">
    <property type="nucleotide sequence ID" value="NZ_FUYC01000006.1"/>
</dbReference>
<comment type="function">
    <text evidence="1">Catalyzes the hydrolysis of futalosine (FL) to dehypoxanthine futalosine (DHFL) and hypoxanthine, a step in the biosynthesis of menaquinone (MK, vitamin K2).</text>
</comment>
<dbReference type="EMBL" id="FUYC01000006">
    <property type="protein sequence ID" value="SKA83590.1"/>
    <property type="molecule type" value="Genomic_DNA"/>
</dbReference>
<organism evidence="4 5">
    <name type="scientific">Paucidesulfovibrio gracilis DSM 16080</name>
    <dbReference type="NCBI Taxonomy" id="1121449"/>
    <lineage>
        <taxon>Bacteria</taxon>
        <taxon>Pseudomonadati</taxon>
        <taxon>Thermodesulfobacteriota</taxon>
        <taxon>Desulfovibrionia</taxon>
        <taxon>Desulfovibrionales</taxon>
        <taxon>Desulfovibrionaceae</taxon>
        <taxon>Paucidesulfovibrio</taxon>
    </lineage>
</organism>
<dbReference type="SUPFAM" id="SSF53167">
    <property type="entry name" value="Purine and uridine phosphorylases"/>
    <property type="match status" value="1"/>
</dbReference>
<dbReference type="GO" id="GO:0009116">
    <property type="term" value="P:nucleoside metabolic process"/>
    <property type="evidence" value="ECO:0007669"/>
    <property type="project" value="InterPro"/>
</dbReference>
<protein>
    <recommendedName>
        <fullName evidence="1 2">Futalosine hydrolase</fullName>
        <shortName evidence="1">FL hydrolase</shortName>
        <ecNumber evidence="1 2">3.2.2.26</ecNumber>
    </recommendedName>
    <alternativeName>
        <fullName evidence="1">Futalosine nucleosidase</fullName>
    </alternativeName>
    <alternativeName>
        <fullName evidence="1">Menaquinone biosynthetic enzyme MqnB</fullName>
    </alternativeName>
</protein>
<proteinExistence type="inferred from homology"/>
<evidence type="ECO:0000256" key="1">
    <source>
        <dbReference type="HAMAP-Rule" id="MF_00991"/>
    </source>
</evidence>
<reference evidence="4 5" key="1">
    <citation type="submission" date="2017-02" db="EMBL/GenBank/DDBJ databases">
        <authorList>
            <person name="Peterson S.W."/>
        </authorList>
    </citation>
    <scope>NUCLEOTIDE SEQUENCE [LARGE SCALE GENOMIC DNA]</scope>
    <source>
        <strain evidence="4 5">DSM 16080</strain>
    </source>
</reference>
<comment type="pathway">
    <text evidence="1">Quinol/quinone metabolism; menaquinone biosynthesis.</text>
</comment>
<dbReference type="GO" id="GO:0005829">
    <property type="term" value="C:cytosol"/>
    <property type="evidence" value="ECO:0007669"/>
    <property type="project" value="TreeGrafter"/>
</dbReference>
<feature type="domain" description="Nucleoside phosphorylase" evidence="3">
    <location>
        <begin position="162"/>
        <end position="216"/>
    </location>
</feature>
<dbReference type="Pfam" id="PF01048">
    <property type="entry name" value="PNP_UDP_1"/>
    <property type="match status" value="1"/>
</dbReference>